<dbReference type="AlphaFoldDB" id="A0A7W7LT32"/>
<evidence type="ECO:0000313" key="3">
    <source>
        <dbReference type="Proteomes" id="UP000556084"/>
    </source>
</evidence>
<reference evidence="2 3" key="1">
    <citation type="submission" date="2020-08" db="EMBL/GenBank/DDBJ databases">
        <title>Genomic Encyclopedia of Type Strains, Phase III (KMG-III): the genomes of soil and plant-associated and newly described type strains.</title>
        <authorList>
            <person name="Whitman W."/>
        </authorList>
    </citation>
    <scope>NUCLEOTIDE SEQUENCE [LARGE SCALE GENOMIC DNA]</scope>
    <source>
        <strain evidence="2 3">CECT 3266</strain>
    </source>
</reference>
<name>A0A7W7LT32_9ACTN</name>
<protein>
    <submittedName>
        <fullName evidence="2">Uncharacterized protein</fullName>
    </submittedName>
</protein>
<evidence type="ECO:0000313" key="2">
    <source>
        <dbReference type="EMBL" id="MBB4895288.1"/>
    </source>
</evidence>
<proteinExistence type="predicted"/>
<dbReference type="EMBL" id="JACHJH010000006">
    <property type="protein sequence ID" value="MBB4895288.1"/>
    <property type="molecule type" value="Genomic_DNA"/>
</dbReference>
<comment type="caution">
    <text evidence="2">The sequence shown here is derived from an EMBL/GenBank/DDBJ whole genome shotgun (WGS) entry which is preliminary data.</text>
</comment>
<accession>A0A7W7LT32</accession>
<gene>
    <name evidence="2" type="ORF">FHS39_004355</name>
</gene>
<feature type="compositionally biased region" description="Basic and acidic residues" evidence="1">
    <location>
        <begin position="1"/>
        <end position="19"/>
    </location>
</feature>
<dbReference type="RefSeq" id="WP_184351063.1">
    <property type="nucleotide sequence ID" value="NZ_JACHJH010000006.1"/>
</dbReference>
<feature type="compositionally biased region" description="Low complexity" evidence="1">
    <location>
        <begin position="73"/>
        <end position="91"/>
    </location>
</feature>
<feature type="region of interest" description="Disordered" evidence="1">
    <location>
        <begin position="1"/>
        <end position="91"/>
    </location>
</feature>
<dbReference type="Proteomes" id="UP000556084">
    <property type="component" value="Unassembled WGS sequence"/>
</dbReference>
<sequence>MPDMDEIIRRIRRDMDTQLRKRASQARGGPSGWTVSGEAAADPGSGSPAQGGRFTSAGAAQQSGGDRPQHPSPARGAAAGPARQPGPDGAR</sequence>
<organism evidence="2 3">
    <name type="scientific">Streptomyces olivoverticillatus</name>
    <dbReference type="NCBI Taxonomy" id="66427"/>
    <lineage>
        <taxon>Bacteria</taxon>
        <taxon>Bacillati</taxon>
        <taxon>Actinomycetota</taxon>
        <taxon>Actinomycetes</taxon>
        <taxon>Kitasatosporales</taxon>
        <taxon>Streptomycetaceae</taxon>
        <taxon>Streptomyces</taxon>
    </lineage>
</organism>
<evidence type="ECO:0000256" key="1">
    <source>
        <dbReference type="SAM" id="MobiDB-lite"/>
    </source>
</evidence>
<keyword evidence="3" id="KW-1185">Reference proteome</keyword>